<evidence type="ECO:0000256" key="7">
    <source>
        <dbReference type="PIRSR" id="PIRSR031051-3"/>
    </source>
</evidence>
<evidence type="ECO:0000313" key="10">
    <source>
        <dbReference type="Proteomes" id="UP000247498"/>
    </source>
</evidence>
<dbReference type="InParanoid" id="A0A2V0NUI7"/>
<feature type="binding site" evidence="6">
    <location>
        <position position="32"/>
    </location>
    <ligand>
        <name>substrate</name>
    </ligand>
</feature>
<keyword evidence="4 7" id="KW-0460">Magnesium</keyword>
<dbReference type="NCBIfam" id="TIGR01488">
    <property type="entry name" value="HAD-SF-IB"/>
    <property type="match status" value="1"/>
</dbReference>
<feature type="compositionally biased region" description="Gly residues" evidence="8">
    <location>
        <begin position="242"/>
        <end position="255"/>
    </location>
</feature>
<dbReference type="PANTHER" id="PTHR20889:SF12">
    <property type="entry name" value="LP01149P"/>
    <property type="match status" value="1"/>
</dbReference>
<dbReference type="GO" id="GO:0016791">
    <property type="term" value="F:phosphatase activity"/>
    <property type="evidence" value="ECO:0007669"/>
    <property type="project" value="InterPro"/>
</dbReference>
<keyword evidence="3" id="KW-0378">Hydrolase</keyword>
<dbReference type="NCBIfam" id="TIGR01489">
    <property type="entry name" value="DKMTPPase-SF"/>
    <property type="match status" value="1"/>
</dbReference>
<feature type="binding site" evidence="7">
    <location>
        <position position="23"/>
    </location>
    <ligand>
        <name>Mg(2+)</name>
        <dbReference type="ChEBI" id="CHEBI:18420"/>
    </ligand>
</feature>
<dbReference type="SUPFAM" id="SSF56784">
    <property type="entry name" value="HAD-like"/>
    <property type="match status" value="1"/>
</dbReference>
<dbReference type="AlphaFoldDB" id="A0A2V0NUI7"/>
<name>A0A2V0NUI7_9CHLO</name>
<dbReference type="InterPro" id="IPR023214">
    <property type="entry name" value="HAD_sf"/>
</dbReference>
<evidence type="ECO:0000256" key="3">
    <source>
        <dbReference type="ARBA" id="ARBA00022801"/>
    </source>
</evidence>
<evidence type="ECO:0000313" key="9">
    <source>
        <dbReference type="EMBL" id="GBF89230.1"/>
    </source>
</evidence>
<accession>A0A2V0NUI7</accession>
<organism evidence="9 10">
    <name type="scientific">Raphidocelis subcapitata</name>
    <dbReference type="NCBI Taxonomy" id="307507"/>
    <lineage>
        <taxon>Eukaryota</taxon>
        <taxon>Viridiplantae</taxon>
        <taxon>Chlorophyta</taxon>
        <taxon>core chlorophytes</taxon>
        <taxon>Chlorophyceae</taxon>
        <taxon>CS clade</taxon>
        <taxon>Sphaeropleales</taxon>
        <taxon>Selenastraceae</taxon>
        <taxon>Raphidocelis</taxon>
    </lineage>
</organism>
<dbReference type="Gene3D" id="3.40.50.1000">
    <property type="entry name" value="HAD superfamily/HAD-like"/>
    <property type="match status" value="1"/>
</dbReference>
<feature type="active site" description="Proton donor" evidence="5">
    <location>
        <position position="23"/>
    </location>
</feature>
<feature type="binding site" evidence="7">
    <location>
        <position position="21"/>
    </location>
    <ligand>
        <name>Mg(2+)</name>
        <dbReference type="ChEBI" id="CHEBI:18420"/>
    </ligand>
</feature>
<keyword evidence="2 7" id="KW-0479">Metal-binding</keyword>
<dbReference type="EMBL" id="BDRX01000009">
    <property type="protein sequence ID" value="GBF89230.1"/>
    <property type="molecule type" value="Genomic_DNA"/>
</dbReference>
<keyword evidence="10" id="KW-1185">Reference proteome</keyword>
<protein>
    <submittedName>
        <fullName evidence="9">Pyridoxal phosphate phosphatase</fullName>
    </submittedName>
</protein>
<feature type="binding site" evidence="7">
    <location>
        <position position="200"/>
    </location>
    <ligand>
        <name>Mg(2+)</name>
        <dbReference type="ChEBI" id="CHEBI:18420"/>
    </ligand>
</feature>
<gene>
    <name evidence="9" type="ORF">Rsub_02107</name>
</gene>
<dbReference type="InterPro" id="IPR016965">
    <property type="entry name" value="Pase_PHOSPHO-typ"/>
</dbReference>
<dbReference type="Proteomes" id="UP000247498">
    <property type="component" value="Unassembled WGS sequence"/>
</dbReference>
<evidence type="ECO:0000256" key="5">
    <source>
        <dbReference type="PIRSR" id="PIRSR031051-1"/>
    </source>
</evidence>
<dbReference type="InterPro" id="IPR036412">
    <property type="entry name" value="HAD-like_sf"/>
</dbReference>
<dbReference type="OrthoDB" id="10267182at2759"/>
<evidence type="ECO:0000256" key="4">
    <source>
        <dbReference type="ARBA" id="ARBA00022842"/>
    </source>
</evidence>
<evidence type="ECO:0000256" key="6">
    <source>
        <dbReference type="PIRSR" id="PIRSR031051-2"/>
    </source>
</evidence>
<feature type="region of interest" description="Disordered" evidence="8">
    <location>
        <begin position="242"/>
        <end position="271"/>
    </location>
</feature>
<evidence type="ECO:0000256" key="1">
    <source>
        <dbReference type="ARBA" id="ARBA00001946"/>
    </source>
</evidence>
<dbReference type="STRING" id="307507.A0A2V0NUI7"/>
<dbReference type="PANTHER" id="PTHR20889">
    <property type="entry name" value="PHOSPHATASE, ORPHAN 1, 2"/>
    <property type="match status" value="1"/>
</dbReference>
<proteinExistence type="predicted"/>
<feature type="active site" description="Nucleophile" evidence="5">
    <location>
        <position position="21"/>
    </location>
</feature>
<evidence type="ECO:0000256" key="8">
    <source>
        <dbReference type="SAM" id="MobiDB-lite"/>
    </source>
</evidence>
<comment type="caution">
    <text evidence="9">The sequence shown here is derived from an EMBL/GenBank/DDBJ whole genome shotgun (WGS) entry which is preliminary data.</text>
</comment>
<reference evidence="9 10" key="1">
    <citation type="journal article" date="2018" name="Sci. Rep.">
        <title>Raphidocelis subcapitata (=Pseudokirchneriella subcapitata) provides an insight into genome evolution and environmental adaptations in the Sphaeropleales.</title>
        <authorList>
            <person name="Suzuki S."/>
            <person name="Yamaguchi H."/>
            <person name="Nakajima N."/>
            <person name="Kawachi M."/>
        </authorList>
    </citation>
    <scope>NUCLEOTIDE SEQUENCE [LARGE SCALE GENOMIC DNA]</scope>
    <source>
        <strain evidence="9 10">NIES-35</strain>
    </source>
</reference>
<dbReference type="GO" id="GO:0046872">
    <property type="term" value="F:metal ion binding"/>
    <property type="evidence" value="ECO:0007669"/>
    <property type="project" value="UniProtKB-KW"/>
</dbReference>
<dbReference type="Pfam" id="PF06888">
    <property type="entry name" value="Put_Phosphatase"/>
    <property type="match status" value="1"/>
</dbReference>
<dbReference type="InterPro" id="IPR006384">
    <property type="entry name" value="HAD_hydro_PyrdxlP_Pase-like"/>
</dbReference>
<dbReference type="FunCoup" id="A0A2V0NUI7">
    <property type="interactions" value="985"/>
</dbReference>
<feature type="binding site" evidence="6">
    <location>
        <position position="114"/>
    </location>
    <ligand>
        <name>substrate</name>
    </ligand>
</feature>
<comment type="cofactor">
    <cofactor evidence="1 7">
        <name>Mg(2+)</name>
        <dbReference type="ChEBI" id="CHEBI:18420"/>
    </cofactor>
</comment>
<evidence type="ECO:0000256" key="2">
    <source>
        <dbReference type="ARBA" id="ARBA00022723"/>
    </source>
</evidence>
<sequence>MSPDSSAPAGQQQRRRLVAFDFDHTIADANSDTFIIRELPEGRLPPEVKKSYVPGRWTEYMQRVMDHMHAEAGIGADRLAACVAALPRVEGMDALLSELAARRGDGVDALILSDSNSLFIQSALEAWGHADTFHPPAARVFTNPAAAEPASGRLLLEPHDPGHGCGSCPANMCKRVTLARYLRARAAEGVEYDRIAYAGDGGNDLCPSLLMGPADVVFARRGFALEREIAARGWEGAEGGAGAGAGGGGLGGAAGGRRLPPERGGGGAPPAGPVAARVVLWESGDEILQWLRANWWRDGGGAE</sequence>